<reference evidence="2" key="1">
    <citation type="thesis" date="2020" institute="ProQuest LLC" country="789 East Eisenhower Parkway, Ann Arbor, MI, USA">
        <title>Comparative Genomics and Chromosome Evolution.</title>
        <authorList>
            <person name="Mudd A.B."/>
        </authorList>
    </citation>
    <scope>NUCLEOTIDE SEQUENCE</scope>
    <source>
        <strain evidence="2">1538</strain>
        <tissue evidence="2">Blood</tissue>
    </source>
</reference>
<dbReference type="AlphaFoldDB" id="A0AAV3ACQ9"/>
<name>A0AAV3ACQ9_PYXAD</name>
<organism evidence="2 3">
    <name type="scientific">Pyxicephalus adspersus</name>
    <name type="common">African bullfrog</name>
    <dbReference type="NCBI Taxonomy" id="30357"/>
    <lineage>
        <taxon>Eukaryota</taxon>
        <taxon>Metazoa</taxon>
        <taxon>Chordata</taxon>
        <taxon>Craniata</taxon>
        <taxon>Vertebrata</taxon>
        <taxon>Euteleostomi</taxon>
        <taxon>Amphibia</taxon>
        <taxon>Batrachia</taxon>
        <taxon>Anura</taxon>
        <taxon>Neobatrachia</taxon>
        <taxon>Ranoidea</taxon>
        <taxon>Pyxicephalidae</taxon>
        <taxon>Pyxicephalinae</taxon>
        <taxon>Pyxicephalus</taxon>
    </lineage>
</organism>
<evidence type="ECO:0000313" key="3">
    <source>
        <dbReference type="Proteomes" id="UP001181693"/>
    </source>
</evidence>
<proteinExistence type="predicted"/>
<evidence type="ECO:0000313" key="2">
    <source>
        <dbReference type="EMBL" id="DBA25039.1"/>
    </source>
</evidence>
<protein>
    <submittedName>
        <fullName evidence="2">Uncharacterized protein</fullName>
    </submittedName>
</protein>
<feature type="transmembrane region" description="Helical" evidence="1">
    <location>
        <begin position="59"/>
        <end position="77"/>
    </location>
</feature>
<accession>A0AAV3ACQ9</accession>
<keyword evidence="1" id="KW-0472">Membrane</keyword>
<sequence>MHVPSLKRPIQCLELPMARVDMDVPFSLKTSLCLTFCAFLHYLIQKKGNSNHHTKDRKLFISMICIFSKSFCIFFHSSEK</sequence>
<dbReference type="EMBL" id="DYDO01000005">
    <property type="protein sequence ID" value="DBA25039.1"/>
    <property type="molecule type" value="Genomic_DNA"/>
</dbReference>
<keyword evidence="1" id="KW-0812">Transmembrane</keyword>
<dbReference type="Proteomes" id="UP001181693">
    <property type="component" value="Unassembled WGS sequence"/>
</dbReference>
<gene>
    <name evidence="2" type="ORF">GDO54_012612</name>
</gene>
<keyword evidence="3" id="KW-1185">Reference proteome</keyword>
<evidence type="ECO:0000256" key="1">
    <source>
        <dbReference type="SAM" id="Phobius"/>
    </source>
</evidence>
<keyword evidence="1" id="KW-1133">Transmembrane helix</keyword>
<feature type="transmembrane region" description="Helical" evidence="1">
    <location>
        <begin position="26"/>
        <end position="44"/>
    </location>
</feature>
<comment type="caution">
    <text evidence="2">The sequence shown here is derived from an EMBL/GenBank/DDBJ whole genome shotgun (WGS) entry which is preliminary data.</text>
</comment>